<evidence type="ECO:0000256" key="1">
    <source>
        <dbReference type="ARBA" id="ARBA00004141"/>
    </source>
</evidence>
<dbReference type="GO" id="GO:0000822">
    <property type="term" value="F:inositol hexakisphosphate binding"/>
    <property type="evidence" value="ECO:0007669"/>
    <property type="project" value="TreeGrafter"/>
</dbReference>
<organism evidence="10 11">
    <name type="scientific">Phialocephala subalpina</name>
    <dbReference type="NCBI Taxonomy" id="576137"/>
    <lineage>
        <taxon>Eukaryota</taxon>
        <taxon>Fungi</taxon>
        <taxon>Dikarya</taxon>
        <taxon>Ascomycota</taxon>
        <taxon>Pezizomycotina</taxon>
        <taxon>Leotiomycetes</taxon>
        <taxon>Helotiales</taxon>
        <taxon>Mollisiaceae</taxon>
        <taxon>Phialocephala</taxon>
        <taxon>Phialocephala fortinii species complex</taxon>
    </lineage>
</organism>
<feature type="transmembrane region" description="Helical" evidence="7">
    <location>
        <begin position="786"/>
        <end position="811"/>
    </location>
</feature>
<dbReference type="GO" id="GO:0006817">
    <property type="term" value="P:phosphate ion transport"/>
    <property type="evidence" value="ECO:0007669"/>
    <property type="project" value="TreeGrafter"/>
</dbReference>
<dbReference type="InterPro" id="IPR004342">
    <property type="entry name" value="EXS_C"/>
</dbReference>
<keyword evidence="4 7" id="KW-1133">Transmembrane helix</keyword>
<comment type="subcellular location">
    <subcellularLocation>
        <location evidence="1">Membrane</location>
        <topology evidence="1">Multi-pass membrane protein</topology>
    </subcellularLocation>
</comment>
<evidence type="ECO:0000256" key="6">
    <source>
        <dbReference type="SAM" id="MobiDB-lite"/>
    </source>
</evidence>
<accession>A0A1L7XT49</accession>
<feature type="compositionally biased region" description="Basic and acidic residues" evidence="6">
    <location>
        <begin position="913"/>
        <end position="922"/>
    </location>
</feature>
<dbReference type="GO" id="GO:0005886">
    <property type="term" value="C:plasma membrane"/>
    <property type="evidence" value="ECO:0007669"/>
    <property type="project" value="TreeGrafter"/>
</dbReference>
<dbReference type="CDD" id="cd14475">
    <property type="entry name" value="SPX_SYG1_like"/>
    <property type="match status" value="1"/>
</dbReference>
<evidence type="ECO:0000259" key="8">
    <source>
        <dbReference type="PROSITE" id="PS51380"/>
    </source>
</evidence>
<dbReference type="Proteomes" id="UP000184330">
    <property type="component" value="Unassembled WGS sequence"/>
</dbReference>
<keyword evidence="5 7" id="KW-0472">Membrane</keyword>
<proteinExistence type="inferred from homology"/>
<dbReference type="PROSITE" id="PS51382">
    <property type="entry name" value="SPX"/>
    <property type="match status" value="1"/>
</dbReference>
<feature type="region of interest" description="Disordered" evidence="6">
    <location>
        <begin position="37"/>
        <end position="188"/>
    </location>
</feature>
<reference evidence="10 11" key="1">
    <citation type="submission" date="2016-03" db="EMBL/GenBank/DDBJ databases">
        <authorList>
            <person name="Ploux O."/>
        </authorList>
    </citation>
    <scope>NUCLEOTIDE SEQUENCE [LARGE SCALE GENOMIC DNA]</scope>
    <source>
        <strain evidence="10 11">UAMH 11012</strain>
    </source>
</reference>
<dbReference type="EMBL" id="FJOG01000052">
    <property type="protein sequence ID" value="CZR68201.1"/>
    <property type="molecule type" value="Genomic_DNA"/>
</dbReference>
<feature type="domain" description="SPX" evidence="9">
    <location>
        <begin position="1"/>
        <end position="468"/>
    </location>
</feature>
<keyword evidence="11" id="KW-1185">Reference proteome</keyword>
<feature type="compositionally biased region" description="Acidic residues" evidence="6">
    <location>
        <begin position="1005"/>
        <end position="1019"/>
    </location>
</feature>
<dbReference type="GO" id="GO:0005794">
    <property type="term" value="C:Golgi apparatus"/>
    <property type="evidence" value="ECO:0007669"/>
    <property type="project" value="TreeGrafter"/>
</dbReference>
<dbReference type="OrthoDB" id="9970435at2759"/>
<feature type="transmembrane region" description="Helical" evidence="7">
    <location>
        <begin position="523"/>
        <end position="545"/>
    </location>
</feature>
<feature type="transmembrane region" description="Helical" evidence="7">
    <location>
        <begin position="565"/>
        <end position="586"/>
    </location>
</feature>
<dbReference type="PANTHER" id="PTHR10783">
    <property type="entry name" value="XENOTROPIC AND POLYTROPIC RETROVIRUS RECEPTOR 1-RELATED"/>
    <property type="match status" value="1"/>
</dbReference>
<sequence>MKFAKELEQDLVPEWRIKYLDYKAGKKRVKAVRRAFNRMNATPRTPAQPNLLPQTSIYGSKSPFAPRKPPSSRPHLDGTNDGPTTSLRGSPAPLGADSRPDSDNSEEEPPYSQPLRKTPPMTIPTKNVSHELPSEGQYGSFVPTPPAKAHESFELPGPALTPAASAHEQSGTVTPLRPNVSRLPSGRSVSVAVPQRAYEVGQTLSPPNRHGTFNTFRDRMSRSENVRPFMRRMFSVGTPLTPSEVNRLDIDLVAVDQLRQRQRDFFRWMDGELDKVETFYKSKEEEAGERLKVLREQLHEMRNRRIEEVAAAQNAKTIRKEDERNVFTNGKSKKDDDYRPNSRDHLKAWMDPFERVVGHAKTKLTGPHLGSNSKALQNMQESPEMRSRIQPEQRPHIEEGRDYVRRPHYSDDIPYRTAKRKLKLALQEFYRGMELLKSYALLNRTAFRKINKKYDKAVDAHPPLRFMSEKVNKAWFVQSDVLDNHLHAVEDLYARYFERGNRKIAVGKLRTSLGRPAGQSMNAFQNGILIGTGAVFAIQGIIYGAELLHDDDPTVRVQTSYLLQIYAGYFLALYLFSWFCLDCSIWTRNKINYQFVFEFDSRNQLDWRQLASFPSFLILLLGLFVWVNFTRHGAPEMYIYYPVILIFLTVVLIFLPAPILFHKSRRWFVYSHWRLLLAGIYPVEFRDFFLGDMYCSLTYMTGNLELFFCLYAHFWNNPTHCNSTHSRLLGFFTTFPGIWRALQCIRRYFDTRNVFPHLVNCGKYTFTILSYVTLSIYRIDQKGHNLAVFILFSALNSIYTSIWDLLMDWSLLQPYATKKYLRDVRGFKNMYWYYAAMILDPILRFNWIFYAIYTQDIQHSTICSFLVAFSEVTRRGMWTLFRVENEHCANVAHFKASRDVPLPYFLESDSQEDFERTHRPESMEQEGGESTATSPEVARRRAGTGAQLEAQESRDSLKRRPTRTLTSIVADAHTQDFEKKRRPEGREGDSLLRSDSRNEAADGGSSDEDDDEDEQDEIEVMGAEELLRDRRRRGTGEEEDGS</sequence>
<dbReference type="AlphaFoldDB" id="A0A1L7XT49"/>
<evidence type="ECO:0000256" key="2">
    <source>
        <dbReference type="ARBA" id="ARBA00009665"/>
    </source>
</evidence>
<evidence type="ECO:0000256" key="7">
    <source>
        <dbReference type="SAM" id="Phobius"/>
    </source>
</evidence>
<evidence type="ECO:0000313" key="10">
    <source>
        <dbReference type="EMBL" id="CZR68201.1"/>
    </source>
</evidence>
<keyword evidence="3 7" id="KW-0812">Transmembrane</keyword>
<protein>
    <submittedName>
        <fullName evidence="10">Related to SYG1 protein</fullName>
    </submittedName>
</protein>
<dbReference type="GO" id="GO:0016036">
    <property type="term" value="P:cellular response to phosphate starvation"/>
    <property type="evidence" value="ECO:0007669"/>
    <property type="project" value="TreeGrafter"/>
</dbReference>
<evidence type="ECO:0000256" key="5">
    <source>
        <dbReference type="ARBA" id="ARBA00023136"/>
    </source>
</evidence>
<evidence type="ECO:0000313" key="11">
    <source>
        <dbReference type="Proteomes" id="UP000184330"/>
    </source>
</evidence>
<feature type="compositionally biased region" description="Polar residues" evidence="6">
    <location>
        <begin position="39"/>
        <end position="59"/>
    </location>
</feature>
<feature type="transmembrane region" description="Helical" evidence="7">
    <location>
        <begin position="831"/>
        <end position="853"/>
    </location>
</feature>
<dbReference type="PANTHER" id="PTHR10783:SF103">
    <property type="entry name" value="SOLUTE CARRIER FAMILY 53 MEMBER 1"/>
    <property type="match status" value="1"/>
</dbReference>
<evidence type="ECO:0000256" key="4">
    <source>
        <dbReference type="ARBA" id="ARBA00022989"/>
    </source>
</evidence>
<feature type="region of interest" description="Disordered" evidence="6">
    <location>
        <begin position="911"/>
        <end position="1042"/>
    </location>
</feature>
<dbReference type="Pfam" id="PF03124">
    <property type="entry name" value="EXS"/>
    <property type="match status" value="1"/>
</dbReference>
<feature type="transmembrane region" description="Helical" evidence="7">
    <location>
        <begin position="607"/>
        <end position="627"/>
    </location>
</feature>
<gene>
    <name evidence="10" type="ORF">PAC_18100</name>
</gene>
<feature type="domain" description="EXS" evidence="8">
    <location>
        <begin position="720"/>
        <end position="914"/>
    </location>
</feature>
<dbReference type="STRING" id="576137.A0A1L7XT49"/>
<dbReference type="PROSITE" id="PS51380">
    <property type="entry name" value="EXS"/>
    <property type="match status" value="1"/>
</dbReference>
<dbReference type="InterPro" id="IPR004331">
    <property type="entry name" value="SPX_dom"/>
</dbReference>
<name>A0A1L7XT49_9HELO</name>
<dbReference type="Pfam" id="PF03105">
    <property type="entry name" value="SPX"/>
    <property type="match status" value="1"/>
</dbReference>
<evidence type="ECO:0000256" key="3">
    <source>
        <dbReference type="ARBA" id="ARBA00022692"/>
    </source>
</evidence>
<feature type="compositionally biased region" description="Basic and acidic residues" evidence="6">
    <location>
        <begin position="973"/>
        <end position="1000"/>
    </location>
</feature>
<feature type="transmembrane region" description="Helical" evidence="7">
    <location>
        <begin position="639"/>
        <end position="661"/>
    </location>
</feature>
<comment type="similarity">
    <text evidence="2">Belongs to the SYG1 (TC 2.A.94) family.</text>
</comment>
<evidence type="ECO:0000259" key="9">
    <source>
        <dbReference type="PROSITE" id="PS51382"/>
    </source>
</evidence>